<keyword evidence="14" id="KW-1185">Reference proteome</keyword>
<dbReference type="GeneID" id="9689966"/>
<keyword evidence="7" id="KW-1133">Transmembrane helix</keyword>
<dbReference type="InterPro" id="IPR005821">
    <property type="entry name" value="Ion_trans_dom"/>
</dbReference>
<dbReference type="OrthoDB" id="498779at2759"/>
<name>C1N8Z1_MICPC</name>
<feature type="domain" description="Ion transport" evidence="12">
    <location>
        <begin position="163"/>
        <end position="300"/>
    </location>
</feature>
<keyword evidence="8" id="KW-0406">Ion transport</keyword>
<feature type="compositionally biased region" description="Low complexity" evidence="11">
    <location>
        <begin position="1"/>
        <end position="17"/>
    </location>
</feature>
<organism evidence="14">
    <name type="scientific">Micromonas pusilla (strain CCMP1545)</name>
    <name type="common">Picoplanktonic green alga</name>
    <dbReference type="NCBI Taxonomy" id="564608"/>
    <lineage>
        <taxon>Eukaryota</taxon>
        <taxon>Viridiplantae</taxon>
        <taxon>Chlorophyta</taxon>
        <taxon>Mamiellophyceae</taxon>
        <taxon>Mamiellales</taxon>
        <taxon>Mamiellaceae</taxon>
        <taxon>Micromonas</taxon>
    </lineage>
</organism>
<evidence type="ECO:0000256" key="11">
    <source>
        <dbReference type="SAM" id="MobiDB-lite"/>
    </source>
</evidence>
<evidence type="ECO:0000313" key="14">
    <source>
        <dbReference type="Proteomes" id="UP000001876"/>
    </source>
</evidence>
<keyword evidence="4" id="KW-0812">Transmembrane</keyword>
<evidence type="ECO:0000256" key="1">
    <source>
        <dbReference type="ARBA" id="ARBA00004141"/>
    </source>
</evidence>
<keyword evidence="3" id="KW-0633">Potassium transport</keyword>
<dbReference type="STRING" id="564608.C1N8Z1"/>
<protein>
    <submittedName>
        <fullName evidence="13">Predicted protein</fullName>
    </submittedName>
</protein>
<keyword evidence="10" id="KW-0407">Ion channel</keyword>
<gene>
    <name evidence="13" type="ORF">MICPUCDRAFT_54295</name>
</gene>
<feature type="compositionally biased region" description="Basic and acidic residues" evidence="11">
    <location>
        <begin position="22"/>
        <end position="32"/>
    </location>
</feature>
<evidence type="ECO:0000256" key="7">
    <source>
        <dbReference type="ARBA" id="ARBA00022989"/>
    </source>
</evidence>
<keyword evidence="5" id="KW-0631">Potassium channel</keyword>
<feature type="compositionally biased region" description="Low complexity" evidence="11">
    <location>
        <begin position="33"/>
        <end position="52"/>
    </location>
</feature>
<dbReference type="GO" id="GO:0008076">
    <property type="term" value="C:voltage-gated potassium channel complex"/>
    <property type="evidence" value="ECO:0007669"/>
    <property type="project" value="InterPro"/>
</dbReference>
<feature type="region of interest" description="Disordered" evidence="11">
    <location>
        <begin position="1"/>
        <end position="76"/>
    </location>
</feature>
<sequence>MASLVAAAAAPRPRGVGATRGDAPRARVRARETTTTTATSGGTSSAAFSPLAPRRRVRRDRRVAAPPRAMYDDGDDDVGARSLDDYEFADDLGLRGPYRERRAFDAVEWHAMPLSRRCKDGLAVVDRSGVWIVGTTIGALIISVSETHLAARATTDGFARDRSFPFRAVFLFEFILRAWSEGFDLNYLRSPVALVDFAAVLPSLELFIGGGGGAAAAALRPLRLFRLLRLLRLVEAKNGGLSGDADRMTDKVTNVAVEFLCVFLLAGELFYDLEYEVNDNISDVGDALYWSFLTLTGIGQPFEAVTAAGRVATVGSILTALVVVPLQARSYLHWFPYDRVGAVHADP</sequence>
<keyword evidence="2" id="KW-0813">Transport</keyword>
<dbReference type="GO" id="GO:0001508">
    <property type="term" value="P:action potential"/>
    <property type="evidence" value="ECO:0007669"/>
    <property type="project" value="TreeGrafter"/>
</dbReference>
<evidence type="ECO:0000256" key="6">
    <source>
        <dbReference type="ARBA" id="ARBA00022958"/>
    </source>
</evidence>
<dbReference type="Proteomes" id="UP000001876">
    <property type="component" value="Unassembled WGS sequence"/>
</dbReference>
<dbReference type="InterPro" id="IPR028325">
    <property type="entry name" value="VG_K_chnl"/>
</dbReference>
<dbReference type="PANTHER" id="PTHR11537:SF254">
    <property type="entry name" value="POTASSIUM VOLTAGE-GATED CHANNEL PROTEIN SHAB"/>
    <property type="match status" value="1"/>
</dbReference>
<dbReference type="GO" id="GO:0005249">
    <property type="term" value="F:voltage-gated potassium channel activity"/>
    <property type="evidence" value="ECO:0007669"/>
    <property type="project" value="InterPro"/>
</dbReference>
<dbReference type="Pfam" id="PF00520">
    <property type="entry name" value="Ion_trans"/>
    <property type="match status" value="1"/>
</dbReference>
<dbReference type="AlphaFoldDB" id="C1N8Z1"/>
<evidence type="ECO:0000313" key="13">
    <source>
        <dbReference type="EMBL" id="EEH51430.1"/>
    </source>
</evidence>
<evidence type="ECO:0000259" key="12">
    <source>
        <dbReference type="Pfam" id="PF00520"/>
    </source>
</evidence>
<evidence type="ECO:0000256" key="10">
    <source>
        <dbReference type="ARBA" id="ARBA00023303"/>
    </source>
</evidence>
<keyword evidence="9" id="KW-0472">Membrane</keyword>
<reference evidence="13 14" key="1">
    <citation type="journal article" date="2009" name="Science">
        <title>Green evolution and dynamic adaptations revealed by genomes of the marine picoeukaryotes Micromonas.</title>
        <authorList>
            <person name="Worden A.Z."/>
            <person name="Lee J.H."/>
            <person name="Mock T."/>
            <person name="Rouze P."/>
            <person name="Simmons M.P."/>
            <person name="Aerts A.L."/>
            <person name="Allen A.E."/>
            <person name="Cuvelier M.L."/>
            <person name="Derelle E."/>
            <person name="Everett M.V."/>
            <person name="Foulon E."/>
            <person name="Grimwood J."/>
            <person name="Gundlach H."/>
            <person name="Henrissat B."/>
            <person name="Napoli C."/>
            <person name="McDonald S.M."/>
            <person name="Parker M.S."/>
            <person name="Rombauts S."/>
            <person name="Salamov A."/>
            <person name="Von Dassow P."/>
            <person name="Badger J.H."/>
            <person name="Coutinho P.M."/>
            <person name="Demir E."/>
            <person name="Dubchak I."/>
            <person name="Gentemann C."/>
            <person name="Eikrem W."/>
            <person name="Gready J.E."/>
            <person name="John U."/>
            <person name="Lanier W."/>
            <person name="Lindquist E.A."/>
            <person name="Lucas S."/>
            <person name="Mayer K.F."/>
            <person name="Moreau H."/>
            <person name="Not F."/>
            <person name="Otillar R."/>
            <person name="Panaud O."/>
            <person name="Pangilinan J."/>
            <person name="Paulsen I."/>
            <person name="Piegu B."/>
            <person name="Poliakov A."/>
            <person name="Robbens S."/>
            <person name="Schmutz J."/>
            <person name="Toulza E."/>
            <person name="Wyss T."/>
            <person name="Zelensky A."/>
            <person name="Zhou K."/>
            <person name="Armbrust E.V."/>
            <person name="Bhattacharya D."/>
            <person name="Goodenough U.W."/>
            <person name="Van de Peer Y."/>
            <person name="Grigoriev I.V."/>
        </authorList>
    </citation>
    <scope>NUCLEOTIDE SEQUENCE [LARGE SCALE GENOMIC DNA]</scope>
    <source>
        <strain evidence="13 14">CCMP1545</strain>
    </source>
</reference>
<dbReference type="KEGG" id="mpp:MICPUCDRAFT_54295"/>
<evidence type="ECO:0000256" key="9">
    <source>
        <dbReference type="ARBA" id="ARBA00023136"/>
    </source>
</evidence>
<evidence type="ECO:0000256" key="2">
    <source>
        <dbReference type="ARBA" id="ARBA00022448"/>
    </source>
</evidence>
<dbReference type="EMBL" id="GG663751">
    <property type="protein sequence ID" value="EEH51430.1"/>
    <property type="molecule type" value="Genomic_DNA"/>
</dbReference>
<keyword evidence="6" id="KW-0630">Potassium</keyword>
<evidence type="ECO:0000256" key="4">
    <source>
        <dbReference type="ARBA" id="ARBA00022692"/>
    </source>
</evidence>
<comment type="subcellular location">
    <subcellularLocation>
        <location evidence="1">Membrane</location>
        <topology evidence="1">Multi-pass membrane protein</topology>
    </subcellularLocation>
</comment>
<evidence type="ECO:0000256" key="8">
    <source>
        <dbReference type="ARBA" id="ARBA00023065"/>
    </source>
</evidence>
<evidence type="ECO:0000256" key="3">
    <source>
        <dbReference type="ARBA" id="ARBA00022538"/>
    </source>
</evidence>
<dbReference type="RefSeq" id="XP_003064525.1">
    <property type="nucleotide sequence ID" value="XM_003064479.1"/>
</dbReference>
<dbReference type="PANTHER" id="PTHR11537">
    <property type="entry name" value="VOLTAGE-GATED POTASSIUM CHANNEL"/>
    <property type="match status" value="1"/>
</dbReference>
<evidence type="ECO:0000256" key="5">
    <source>
        <dbReference type="ARBA" id="ARBA00022826"/>
    </source>
</evidence>
<accession>C1N8Z1</accession>
<dbReference type="Gene3D" id="1.10.287.70">
    <property type="match status" value="1"/>
</dbReference>
<dbReference type="eggNOG" id="KOG1419">
    <property type="taxonomic scope" value="Eukaryota"/>
</dbReference>
<dbReference type="SUPFAM" id="SSF81324">
    <property type="entry name" value="Voltage-gated potassium channels"/>
    <property type="match status" value="1"/>
</dbReference>
<proteinExistence type="predicted"/>